<organism evidence="2 3">
    <name type="scientific">Necator americanus</name>
    <name type="common">Human hookworm</name>
    <dbReference type="NCBI Taxonomy" id="51031"/>
    <lineage>
        <taxon>Eukaryota</taxon>
        <taxon>Metazoa</taxon>
        <taxon>Ecdysozoa</taxon>
        <taxon>Nematoda</taxon>
        <taxon>Chromadorea</taxon>
        <taxon>Rhabditida</taxon>
        <taxon>Rhabditina</taxon>
        <taxon>Rhabditomorpha</taxon>
        <taxon>Strongyloidea</taxon>
        <taxon>Ancylostomatidae</taxon>
        <taxon>Bunostominae</taxon>
        <taxon>Necator</taxon>
    </lineage>
</organism>
<gene>
    <name evidence="2" type="primary">Necator_chrIII.g11469</name>
    <name evidence="2" type="ORF">RB195_010704</name>
</gene>
<dbReference type="EMBL" id="JAVFWL010000003">
    <property type="protein sequence ID" value="KAK6743588.1"/>
    <property type="molecule type" value="Genomic_DNA"/>
</dbReference>
<keyword evidence="3" id="KW-1185">Reference proteome</keyword>
<evidence type="ECO:0000313" key="2">
    <source>
        <dbReference type="EMBL" id="KAK6743588.1"/>
    </source>
</evidence>
<feature type="compositionally biased region" description="Basic residues" evidence="1">
    <location>
        <begin position="1146"/>
        <end position="1156"/>
    </location>
</feature>
<dbReference type="InterPro" id="IPR011990">
    <property type="entry name" value="TPR-like_helical_dom_sf"/>
</dbReference>
<evidence type="ECO:0008006" key="4">
    <source>
        <dbReference type="Google" id="ProtNLM"/>
    </source>
</evidence>
<sequence>MGTTKSGVFQFLKGMSLAEESLKIARLLGILNQTEEALEQYDVVEGFVALTDDVTQKRFATQIRIGRGIVYGLMGETEKCLEELSDLNTTNEDDAIAIANAIAACHVKEGNIQNAIEYLNALLKSSSDGKQQKLFGHTCFLLAREQIRNGRCASAVRLAKRILRLAKTTSDGGLERAGLQLLAAIYEEEQDARSASVLLRKYLEVPGASVHESVNALLQLAALAPKTGEDPVAYLGDALELARTSCNLDTIVLAQSAMLRHVINSVESDDFQFSQLLSSQKELLKAEIGAASRSIIFEDLATCEKGESSGSRELSALEESLTEAQEGNHILRELMLIEKLGDSLMLSGRLVEAEGFYQQLLALARQLRAVAQIKRGYMKLAILASESSQWTWCSELTRNALTLSRLCHDYASKAYMLLLSGRAEMSRGNSSVALNIFVKAISVCEQHELHATMVLASRFAVDAAIKSGLADYQVLEHIHRHVSFFEYEVDQKEKLRSLIRLVRFDQDLDHLTALSAVNAAREGASGLAGNDKATILIECVDACQTLGMRDEAWRLLEDFMKGCSLSEVQLQEVAERLTCFPLHRRVLPLLRLVEQGFSDPRFLAQLAAFTPTFVLARLPDKELLPRLVCYVKMEDWKNSLECATIAMRDDFTARTSKRYFDEIFAQLSTEETIQQVLLVSRWYVDGAIDWNTLSQLDEAAFCSFFDLNFAELLRDRVTLVPRSRAHLHALMSLGHYDVMHQSAHPVEKIICAANTGETEMIEMWYDELIQDYLSDNPAEIDLFPFSSLEFQLKVATIFMALQHEKFEEQLLLMETSKWLLDKRLTERHGGSMHPFHLQFPSTPFKYDFTVGRVELTWSWPADSGRPEGIKQSQIFLALSLPGEISTSSISCYVTFKTTFSCCLRDVAPLIERHQRTGLMMLSNKSKNSDRDTFSLCDHLTRLRSSSVAVVDVSDNLLHQDICFSIGKTPSVMITRGTLPHEVIRSLFVCGTSVVVELIDSAQYEEIEHLIAEICEADDIAKVLSSYSSFMRSADCLRDVFEASTAISSGLDSFSLHWRNDRSDATNKVNHFSKSRREECKDVPGFVRETQHIDNLWLNAARLRKVELSRNDAVLSETNELLQRMLCKDSTFSMKQRLNSRRDKHETSKKKRRKKARGTVMRDYLSDSGETGEHKFMQPRAFGDLPPRPISSVTCYSGD</sequence>
<comment type="caution">
    <text evidence="2">The sequence shown here is derived from an EMBL/GenBank/DDBJ whole genome shotgun (WGS) entry which is preliminary data.</text>
</comment>
<name>A0ABR1D0W8_NECAM</name>
<dbReference type="Gene3D" id="1.25.40.10">
    <property type="entry name" value="Tetratricopeptide repeat domain"/>
    <property type="match status" value="2"/>
</dbReference>
<evidence type="ECO:0000313" key="3">
    <source>
        <dbReference type="Proteomes" id="UP001303046"/>
    </source>
</evidence>
<proteinExistence type="predicted"/>
<dbReference type="Proteomes" id="UP001303046">
    <property type="component" value="Unassembled WGS sequence"/>
</dbReference>
<protein>
    <recommendedName>
        <fullName evidence="4">Tetratricopeptide repeat protein</fullName>
    </recommendedName>
</protein>
<reference evidence="2 3" key="1">
    <citation type="submission" date="2023-08" db="EMBL/GenBank/DDBJ databases">
        <title>A Necator americanus chromosomal reference genome.</title>
        <authorList>
            <person name="Ilik V."/>
            <person name="Petrzelkova K.J."/>
            <person name="Pardy F."/>
            <person name="Fuh T."/>
            <person name="Niatou-Singa F.S."/>
            <person name="Gouil Q."/>
            <person name="Baker L."/>
            <person name="Ritchie M.E."/>
            <person name="Jex A.R."/>
            <person name="Gazzola D."/>
            <person name="Li H."/>
            <person name="Toshio Fujiwara R."/>
            <person name="Zhan B."/>
            <person name="Aroian R.V."/>
            <person name="Pafco B."/>
            <person name="Schwarz E.M."/>
        </authorList>
    </citation>
    <scope>NUCLEOTIDE SEQUENCE [LARGE SCALE GENOMIC DNA]</scope>
    <source>
        <strain evidence="2 3">Aroian</strain>
        <tissue evidence="2">Whole animal</tissue>
    </source>
</reference>
<feature type="region of interest" description="Disordered" evidence="1">
    <location>
        <begin position="1134"/>
        <end position="1198"/>
    </location>
</feature>
<dbReference type="SUPFAM" id="SSF48452">
    <property type="entry name" value="TPR-like"/>
    <property type="match status" value="3"/>
</dbReference>
<evidence type="ECO:0000256" key="1">
    <source>
        <dbReference type="SAM" id="MobiDB-lite"/>
    </source>
</evidence>
<accession>A0ABR1D0W8</accession>